<dbReference type="PANTHER" id="PTHR32305:SF15">
    <property type="entry name" value="PROTEIN RHSA-RELATED"/>
    <property type="match status" value="1"/>
</dbReference>
<evidence type="ECO:0000313" key="2">
    <source>
        <dbReference type="EMBL" id="KEG38002.1"/>
    </source>
</evidence>
<gene>
    <name evidence="2" type="ORF">DJ64_24035</name>
</gene>
<accession>A0ABR4SS26</accession>
<dbReference type="Proteomes" id="UP000027632">
    <property type="component" value="Unassembled WGS sequence"/>
</dbReference>
<dbReference type="InterPro" id="IPR022385">
    <property type="entry name" value="Rhs_assc_core"/>
</dbReference>
<dbReference type="RefSeq" id="WP_342669074.1">
    <property type="nucleotide sequence ID" value="NZ_KL503830.1"/>
</dbReference>
<organism evidence="2 3">
    <name type="scientific">Streptomyces griseorubens</name>
    <dbReference type="NCBI Taxonomy" id="66897"/>
    <lineage>
        <taxon>Bacteria</taxon>
        <taxon>Bacillati</taxon>
        <taxon>Actinomycetota</taxon>
        <taxon>Actinomycetes</taxon>
        <taxon>Kitasatosporales</taxon>
        <taxon>Streptomycetaceae</taxon>
        <taxon>Streptomyces</taxon>
        <taxon>Streptomyces althioticus group</taxon>
    </lineage>
</organism>
<reference evidence="2 3" key="1">
    <citation type="submission" date="2014-04" db="EMBL/GenBank/DDBJ databases">
        <title>Draft genome sequence of the novel Streptomyces griseorubens JSD-1 playing a role in carbon and nitrogen cycle.</title>
        <authorList>
            <consortium name="Shanghai Jiao Tong University"/>
            <person name="Feng H."/>
            <person name="Sun Y."/>
            <person name="Zhi Y."/>
            <person name="Mao L."/>
            <person name="Luo Y."/>
            <person name="Wei X."/>
            <person name="Zhou P."/>
        </authorList>
    </citation>
    <scope>NUCLEOTIDE SEQUENCE [LARGE SCALE GENOMIC DNA]</scope>
    <source>
        <strain evidence="2 3">JSD-1</strain>
    </source>
</reference>
<feature type="region of interest" description="Disordered" evidence="1">
    <location>
        <begin position="76"/>
        <end position="100"/>
    </location>
</feature>
<dbReference type="EMBL" id="JJMG01000244">
    <property type="protein sequence ID" value="KEG38002.1"/>
    <property type="molecule type" value="Genomic_DNA"/>
</dbReference>
<evidence type="ECO:0008006" key="4">
    <source>
        <dbReference type="Google" id="ProtNLM"/>
    </source>
</evidence>
<protein>
    <recommendedName>
        <fullName evidence="4">RHS repeat-associated core domain-containing protein</fullName>
    </recommendedName>
</protein>
<dbReference type="Gene3D" id="2.180.10.10">
    <property type="entry name" value="RHS repeat-associated core"/>
    <property type="match status" value="1"/>
</dbReference>
<keyword evidence="3" id="KW-1185">Reference proteome</keyword>
<evidence type="ECO:0000256" key="1">
    <source>
        <dbReference type="SAM" id="MobiDB-lite"/>
    </source>
</evidence>
<dbReference type="InterPro" id="IPR050708">
    <property type="entry name" value="T6SS_VgrG/RHS"/>
</dbReference>
<comment type="caution">
    <text evidence="2">The sequence shown here is derived from an EMBL/GenBank/DDBJ whole genome shotgun (WGS) entry which is preliminary data.</text>
</comment>
<dbReference type="PANTHER" id="PTHR32305">
    <property type="match status" value="1"/>
</dbReference>
<evidence type="ECO:0000313" key="3">
    <source>
        <dbReference type="Proteomes" id="UP000027632"/>
    </source>
</evidence>
<dbReference type="NCBIfam" id="TIGR03696">
    <property type="entry name" value="Rhs_assc_core"/>
    <property type="match status" value="1"/>
</dbReference>
<proteinExistence type="predicted"/>
<name>A0ABR4SS26_9ACTN</name>
<sequence>MTTGGKSSYYLTDATGNVLGLANDTGKRTHTYAYGPTGTPRGTITEAAPQPFRYAGAYADPTGLYKMGHRYYDPTLGRFTQPDPSGQETNPYLYADGDPVNKTDPTRLGALDWLGMAGDVAQGPSTWHKATRVLRGATWQGSSLEQPPLQCAKAS</sequence>